<organism evidence="1 2">
    <name type="scientific">Actinacidiphila oryziradicis</name>
    <dbReference type="NCBI Taxonomy" id="2571141"/>
    <lineage>
        <taxon>Bacteria</taxon>
        <taxon>Bacillati</taxon>
        <taxon>Actinomycetota</taxon>
        <taxon>Actinomycetes</taxon>
        <taxon>Kitasatosporales</taxon>
        <taxon>Streptomycetaceae</taxon>
        <taxon>Actinacidiphila</taxon>
    </lineage>
</organism>
<proteinExistence type="predicted"/>
<dbReference type="EMBL" id="SUMC01000185">
    <property type="protein sequence ID" value="TJZ95343.1"/>
    <property type="molecule type" value="Genomic_DNA"/>
</dbReference>
<dbReference type="OrthoDB" id="7472701at2"/>
<dbReference type="AlphaFoldDB" id="A0A4U0RI53"/>
<keyword evidence="2" id="KW-1185">Reference proteome</keyword>
<gene>
    <name evidence="1" type="ORF">FCI23_52280</name>
</gene>
<reference evidence="1 2" key="1">
    <citation type="submission" date="2019-04" db="EMBL/GenBank/DDBJ databases">
        <title>Streptomyces oryziradicis sp. nov., a novel actinomycete isolated from rhizosphere soil of rice (Oryza sativa L.).</title>
        <authorList>
            <person name="Li C."/>
        </authorList>
    </citation>
    <scope>NUCLEOTIDE SEQUENCE [LARGE SCALE GENOMIC DNA]</scope>
    <source>
        <strain evidence="1 2">NEAU-C40</strain>
    </source>
</reference>
<accession>A0A4U0RI53</accession>
<protein>
    <submittedName>
        <fullName evidence="1">Uncharacterized protein</fullName>
    </submittedName>
</protein>
<name>A0A4U0RI53_9ACTN</name>
<dbReference type="RefSeq" id="WP_136730978.1">
    <property type="nucleotide sequence ID" value="NZ_SUMC01000185.1"/>
</dbReference>
<sequence length="139" mass="15676">MNPPTVSPETEAALRAAMERLFTQRPTRTDGKLTKNSLWREAGVSRATMNRATAVLAEWDNRTEHSPASLHDQQQTQIIALLRRQLKDNRSNRRRLQDQVDAAATVIAVLLTENTALREQLTKHSAVIVPLDRSQSARK</sequence>
<comment type="caution">
    <text evidence="1">The sequence shown here is derived from an EMBL/GenBank/DDBJ whole genome shotgun (WGS) entry which is preliminary data.</text>
</comment>
<dbReference type="Proteomes" id="UP000305778">
    <property type="component" value="Unassembled WGS sequence"/>
</dbReference>
<evidence type="ECO:0000313" key="2">
    <source>
        <dbReference type="Proteomes" id="UP000305778"/>
    </source>
</evidence>
<evidence type="ECO:0000313" key="1">
    <source>
        <dbReference type="EMBL" id="TJZ95343.1"/>
    </source>
</evidence>